<dbReference type="EMBL" id="JABBWM010000086">
    <property type="protein sequence ID" value="KAG2093096.1"/>
    <property type="molecule type" value="Genomic_DNA"/>
</dbReference>
<evidence type="ECO:0000256" key="3">
    <source>
        <dbReference type="ARBA" id="ARBA00010617"/>
    </source>
</evidence>
<keyword evidence="4 9" id="KW-0349">Heme</keyword>
<dbReference type="GO" id="GO:0020037">
    <property type="term" value="F:heme binding"/>
    <property type="evidence" value="ECO:0007669"/>
    <property type="project" value="InterPro"/>
</dbReference>
<dbReference type="InterPro" id="IPR050364">
    <property type="entry name" value="Cytochrome_P450_fung"/>
</dbReference>
<dbReference type="PRINTS" id="PR00463">
    <property type="entry name" value="EP450I"/>
</dbReference>
<dbReference type="OrthoDB" id="2685000at2759"/>
<keyword evidence="7 9" id="KW-0408">Iron</keyword>
<dbReference type="InterPro" id="IPR001128">
    <property type="entry name" value="Cyt_P450"/>
</dbReference>
<protein>
    <submittedName>
        <fullName evidence="10">Cytochrome P450</fullName>
    </submittedName>
</protein>
<reference evidence="10" key="1">
    <citation type="journal article" date="2020" name="New Phytol.">
        <title>Comparative genomics reveals dynamic genome evolution in host specialist ectomycorrhizal fungi.</title>
        <authorList>
            <person name="Lofgren L.A."/>
            <person name="Nguyen N.H."/>
            <person name="Vilgalys R."/>
            <person name="Ruytinx J."/>
            <person name="Liao H.L."/>
            <person name="Branco S."/>
            <person name="Kuo A."/>
            <person name="LaButti K."/>
            <person name="Lipzen A."/>
            <person name="Andreopoulos W."/>
            <person name="Pangilinan J."/>
            <person name="Riley R."/>
            <person name="Hundley H."/>
            <person name="Na H."/>
            <person name="Barry K."/>
            <person name="Grigoriev I.V."/>
            <person name="Stajich J.E."/>
            <person name="Kennedy P.G."/>
        </authorList>
    </citation>
    <scope>NUCLEOTIDE SEQUENCE</scope>
    <source>
        <strain evidence="10">FC423</strain>
    </source>
</reference>
<dbReference type="AlphaFoldDB" id="A0A9P7EVQ2"/>
<dbReference type="Proteomes" id="UP000823399">
    <property type="component" value="Unassembled WGS sequence"/>
</dbReference>
<dbReference type="SUPFAM" id="SSF48264">
    <property type="entry name" value="Cytochrome P450"/>
    <property type="match status" value="1"/>
</dbReference>
<evidence type="ECO:0000256" key="4">
    <source>
        <dbReference type="ARBA" id="ARBA00022617"/>
    </source>
</evidence>
<accession>A0A9P7EVQ2</accession>
<dbReference type="Gene3D" id="1.10.630.10">
    <property type="entry name" value="Cytochrome P450"/>
    <property type="match status" value="1"/>
</dbReference>
<keyword evidence="11" id="KW-1185">Reference proteome</keyword>
<comment type="cofactor">
    <cofactor evidence="1 9">
        <name>heme</name>
        <dbReference type="ChEBI" id="CHEBI:30413"/>
    </cofactor>
</comment>
<dbReference type="GO" id="GO:0004497">
    <property type="term" value="F:monooxygenase activity"/>
    <property type="evidence" value="ECO:0007669"/>
    <property type="project" value="UniProtKB-KW"/>
</dbReference>
<keyword evidence="6" id="KW-0560">Oxidoreductase</keyword>
<dbReference type="InterPro" id="IPR002401">
    <property type="entry name" value="Cyt_P450_E_grp-I"/>
</dbReference>
<feature type="binding site" description="axial binding residue" evidence="9">
    <location>
        <position position="63"/>
    </location>
    <ligand>
        <name>heme</name>
        <dbReference type="ChEBI" id="CHEBI:30413"/>
    </ligand>
    <ligandPart>
        <name>Fe</name>
        <dbReference type="ChEBI" id="CHEBI:18248"/>
    </ligandPart>
</feature>
<dbReference type="PANTHER" id="PTHR46300">
    <property type="entry name" value="P450, PUTATIVE (EUROFUNG)-RELATED-RELATED"/>
    <property type="match status" value="1"/>
</dbReference>
<dbReference type="RefSeq" id="XP_041287057.1">
    <property type="nucleotide sequence ID" value="XM_041433101.1"/>
</dbReference>
<evidence type="ECO:0000256" key="1">
    <source>
        <dbReference type="ARBA" id="ARBA00001971"/>
    </source>
</evidence>
<comment type="similarity">
    <text evidence="3">Belongs to the cytochrome P450 family.</text>
</comment>
<evidence type="ECO:0000256" key="8">
    <source>
        <dbReference type="ARBA" id="ARBA00023033"/>
    </source>
</evidence>
<dbReference type="GO" id="GO:0016705">
    <property type="term" value="F:oxidoreductase activity, acting on paired donors, with incorporation or reduction of molecular oxygen"/>
    <property type="evidence" value="ECO:0007669"/>
    <property type="project" value="InterPro"/>
</dbReference>
<comment type="pathway">
    <text evidence="2">Secondary metabolite biosynthesis.</text>
</comment>
<dbReference type="InterPro" id="IPR036396">
    <property type="entry name" value="Cyt_P450_sf"/>
</dbReference>
<evidence type="ECO:0000256" key="6">
    <source>
        <dbReference type="ARBA" id="ARBA00023002"/>
    </source>
</evidence>
<sequence length="99" mass="11461">MVPEQGHCIPEGTIDYGRHWILSRDPMAFPDPEVFNPQRWLDSEGCLKDNIKFIVYGFGRRVCPGMHLANQSLYIAIAFLLWSFRIAQRPDSPIDTRLQ</sequence>
<keyword evidence="5 9" id="KW-0479">Metal-binding</keyword>
<comment type="caution">
    <text evidence="10">The sequence shown here is derived from an EMBL/GenBank/DDBJ whole genome shotgun (WGS) entry which is preliminary data.</text>
</comment>
<organism evidence="10 11">
    <name type="scientific">Suillus discolor</name>
    <dbReference type="NCBI Taxonomy" id="1912936"/>
    <lineage>
        <taxon>Eukaryota</taxon>
        <taxon>Fungi</taxon>
        <taxon>Dikarya</taxon>
        <taxon>Basidiomycota</taxon>
        <taxon>Agaricomycotina</taxon>
        <taxon>Agaricomycetes</taxon>
        <taxon>Agaricomycetidae</taxon>
        <taxon>Boletales</taxon>
        <taxon>Suillineae</taxon>
        <taxon>Suillaceae</taxon>
        <taxon>Suillus</taxon>
    </lineage>
</organism>
<keyword evidence="8" id="KW-0503">Monooxygenase</keyword>
<evidence type="ECO:0000256" key="2">
    <source>
        <dbReference type="ARBA" id="ARBA00005179"/>
    </source>
</evidence>
<evidence type="ECO:0000256" key="5">
    <source>
        <dbReference type="ARBA" id="ARBA00022723"/>
    </source>
</evidence>
<evidence type="ECO:0000256" key="9">
    <source>
        <dbReference type="PIRSR" id="PIRSR602401-1"/>
    </source>
</evidence>
<dbReference type="Pfam" id="PF00067">
    <property type="entry name" value="p450"/>
    <property type="match status" value="1"/>
</dbReference>
<dbReference type="GeneID" id="64695360"/>
<evidence type="ECO:0000313" key="10">
    <source>
        <dbReference type="EMBL" id="KAG2093096.1"/>
    </source>
</evidence>
<dbReference type="GO" id="GO:0005506">
    <property type="term" value="F:iron ion binding"/>
    <property type="evidence" value="ECO:0007669"/>
    <property type="project" value="InterPro"/>
</dbReference>
<evidence type="ECO:0000313" key="11">
    <source>
        <dbReference type="Proteomes" id="UP000823399"/>
    </source>
</evidence>
<gene>
    <name evidence="10" type="ORF">F5147DRAFT_642669</name>
</gene>
<evidence type="ECO:0000256" key="7">
    <source>
        <dbReference type="ARBA" id="ARBA00023004"/>
    </source>
</evidence>
<name>A0A9P7EVQ2_9AGAM</name>
<proteinExistence type="inferred from homology"/>